<dbReference type="Proteomes" id="UP000652427">
    <property type="component" value="Unassembled WGS sequence"/>
</dbReference>
<sequence length="160" mass="16719">MLKFAASIALSTTILLSSAPALAGGQVISNDLGRCKAGAGPAVLVNVSGVKESSGKMRVQTYPGTSSEWLKTGAWLHRVEAPAKAGNMQFCLPVPSSGTYAVAIRHDINGNGKTDIFGDGGGMSNNPSINIFNLGKPSYKKTAFNVGNEVKSINISMKYR</sequence>
<gene>
    <name evidence="2" type="ORF">HUO14_15095</name>
</gene>
<dbReference type="RefSeq" id="WP_176280676.1">
    <property type="nucleotide sequence ID" value="NZ_JABWMH010000005.1"/>
</dbReference>
<reference evidence="2 3" key="1">
    <citation type="submission" date="2020-06" db="EMBL/GenBank/DDBJ databases">
        <authorList>
            <person name="Kim S.-J."/>
            <person name="Park S.-J."/>
        </authorList>
    </citation>
    <scope>NUCLEOTIDE SEQUENCE [LARGE SCALE GENOMIC DNA]</scope>
    <source>
        <strain evidence="2 3">SW-151</strain>
    </source>
</reference>
<name>A0ABX2N6A9_9SPHN</name>
<dbReference type="Pfam" id="PF09912">
    <property type="entry name" value="DUF2141"/>
    <property type="match status" value="1"/>
</dbReference>
<keyword evidence="3" id="KW-1185">Reference proteome</keyword>
<dbReference type="EMBL" id="JABWMH010000005">
    <property type="protein sequence ID" value="NVD29224.1"/>
    <property type="molecule type" value="Genomic_DNA"/>
</dbReference>
<proteinExistence type="predicted"/>
<dbReference type="InterPro" id="IPR018673">
    <property type="entry name" value="DUF2141"/>
</dbReference>
<evidence type="ECO:0000313" key="3">
    <source>
        <dbReference type="Proteomes" id="UP000652427"/>
    </source>
</evidence>
<evidence type="ECO:0000256" key="1">
    <source>
        <dbReference type="SAM" id="SignalP"/>
    </source>
</evidence>
<organism evidence="2 3">
    <name type="scientific">Parasphingorhabdus flavimaris</name>
    <dbReference type="NCBI Taxonomy" id="266812"/>
    <lineage>
        <taxon>Bacteria</taxon>
        <taxon>Pseudomonadati</taxon>
        <taxon>Pseudomonadota</taxon>
        <taxon>Alphaproteobacteria</taxon>
        <taxon>Sphingomonadales</taxon>
        <taxon>Sphingomonadaceae</taxon>
        <taxon>Parasphingorhabdus</taxon>
    </lineage>
</organism>
<keyword evidence="1" id="KW-0732">Signal</keyword>
<feature type="chain" id="PRO_5047033429" evidence="1">
    <location>
        <begin position="24"/>
        <end position="160"/>
    </location>
</feature>
<comment type="caution">
    <text evidence="2">The sequence shown here is derived from an EMBL/GenBank/DDBJ whole genome shotgun (WGS) entry which is preliminary data.</text>
</comment>
<protein>
    <submittedName>
        <fullName evidence="2">DUF2141 domain-containing protein</fullName>
    </submittedName>
</protein>
<accession>A0ABX2N6A9</accession>
<feature type="signal peptide" evidence="1">
    <location>
        <begin position="1"/>
        <end position="23"/>
    </location>
</feature>
<evidence type="ECO:0000313" key="2">
    <source>
        <dbReference type="EMBL" id="NVD29224.1"/>
    </source>
</evidence>